<sequence length="73" mass="8261">MFGISTQKGRPNCPAIFVQSVEQALFSLTDREALIRWKESFLNMQRTRSLLLAHWGTDFTPKSANKVSGVFLS</sequence>
<protein>
    <submittedName>
        <fullName evidence="1">Uncharacterized protein</fullName>
    </submittedName>
</protein>
<organism evidence="1 2">
    <name type="scientific">Paenibacillus planticolens</name>
    <dbReference type="NCBI Taxonomy" id="2654976"/>
    <lineage>
        <taxon>Bacteria</taxon>
        <taxon>Bacillati</taxon>
        <taxon>Bacillota</taxon>
        <taxon>Bacilli</taxon>
        <taxon>Bacillales</taxon>
        <taxon>Paenibacillaceae</taxon>
        <taxon>Paenibacillus</taxon>
    </lineage>
</organism>
<accession>A0ABX1ZPA7</accession>
<name>A0ABX1ZPA7_9BACL</name>
<comment type="caution">
    <text evidence="1">The sequence shown here is derived from an EMBL/GenBank/DDBJ whole genome shotgun (WGS) entry which is preliminary data.</text>
</comment>
<keyword evidence="2" id="KW-1185">Reference proteome</keyword>
<proteinExistence type="predicted"/>
<dbReference type="RefSeq" id="WP_171683554.1">
    <property type="nucleotide sequence ID" value="NZ_WHNZ01000022.1"/>
</dbReference>
<evidence type="ECO:0000313" key="1">
    <source>
        <dbReference type="EMBL" id="NOV00727.1"/>
    </source>
</evidence>
<evidence type="ECO:0000313" key="2">
    <source>
        <dbReference type="Proteomes" id="UP000618579"/>
    </source>
</evidence>
<dbReference type="Proteomes" id="UP000618579">
    <property type="component" value="Unassembled WGS sequence"/>
</dbReference>
<dbReference type="EMBL" id="WHNZ01000022">
    <property type="protein sequence ID" value="NOV00727.1"/>
    <property type="molecule type" value="Genomic_DNA"/>
</dbReference>
<reference evidence="1 2" key="1">
    <citation type="submission" date="2019-10" db="EMBL/GenBank/DDBJ databases">
        <title>Description of Paenibacillus pedi sp. nov.</title>
        <authorList>
            <person name="Carlier A."/>
            <person name="Qi S."/>
        </authorList>
    </citation>
    <scope>NUCLEOTIDE SEQUENCE [LARGE SCALE GENOMIC DNA]</scope>
    <source>
        <strain evidence="1 2">LMG 31457</strain>
    </source>
</reference>
<gene>
    <name evidence="1" type="ORF">GC097_11950</name>
</gene>